<evidence type="ECO:0000259" key="12">
    <source>
        <dbReference type="PROSITE" id="PS51141"/>
    </source>
</evidence>
<name>A0A5B6ZXS1_DAVIN</name>
<keyword evidence="5" id="KW-0805">Transcription regulation</keyword>
<dbReference type="GO" id="GO:0004674">
    <property type="term" value="F:protein serine/threonine kinase activity"/>
    <property type="evidence" value="ECO:0007669"/>
    <property type="project" value="UniProtKB-EC"/>
</dbReference>
<accession>A0A5B6ZXS1</accession>
<sequence>MELVVLTHFLFASLKISLSSSCLFYSLLTFLLLFQEMETSKAEGKRRMKEEMVMEEEEEEEEEDIVGLGFGEDDKGKKALTSSGRKGSNGGGSTQPCCQVENCTADMTDAKKYHRRHKVCEHHAKATVVVVAGLRQRFCQQCSRFHELSEFDEVKRSCRRRLAGHNERRRKISYESHGDGSS</sequence>
<dbReference type="GO" id="GO:0008270">
    <property type="term" value="F:zinc ion binding"/>
    <property type="evidence" value="ECO:0007669"/>
    <property type="project" value="UniProtKB-KW"/>
</dbReference>
<feature type="compositionally biased region" description="Acidic residues" evidence="11">
    <location>
        <begin position="53"/>
        <end position="65"/>
    </location>
</feature>
<dbReference type="GO" id="GO:0005634">
    <property type="term" value="C:nucleus"/>
    <property type="evidence" value="ECO:0007669"/>
    <property type="project" value="UniProtKB-SubCell"/>
</dbReference>
<evidence type="ECO:0000256" key="11">
    <source>
        <dbReference type="SAM" id="MobiDB-lite"/>
    </source>
</evidence>
<gene>
    <name evidence="13" type="ORF">Din_018783</name>
</gene>
<evidence type="ECO:0000256" key="3">
    <source>
        <dbReference type="ARBA" id="ARBA00022771"/>
    </source>
</evidence>
<evidence type="ECO:0000256" key="1">
    <source>
        <dbReference type="ARBA" id="ARBA00004123"/>
    </source>
</evidence>
<dbReference type="Gene3D" id="4.10.1100.10">
    <property type="entry name" value="Transcription factor, SBP-box domain"/>
    <property type="match status" value="1"/>
</dbReference>
<dbReference type="PROSITE" id="PS51141">
    <property type="entry name" value="ZF_SBP"/>
    <property type="match status" value="1"/>
</dbReference>
<dbReference type="GO" id="GO:0004714">
    <property type="term" value="F:transmembrane receptor protein tyrosine kinase activity"/>
    <property type="evidence" value="ECO:0007669"/>
    <property type="project" value="UniProtKB-EC"/>
</dbReference>
<evidence type="ECO:0000256" key="7">
    <source>
        <dbReference type="ARBA" id="ARBA00023163"/>
    </source>
</evidence>
<feature type="domain" description="SBP-type" evidence="12">
    <location>
        <begin position="95"/>
        <end position="172"/>
    </location>
</feature>
<dbReference type="InterPro" id="IPR036893">
    <property type="entry name" value="SBP_sf"/>
</dbReference>
<dbReference type="InterPro" id="IPR044817">
    <property type="entry name" value="SBP-like"/>
</dbReference>
<organism evidence="13">
    <name type="scientific">Davidia involucrata</name>
    <name type="common">Dove tree</name>
    <dbReference type="NCBI Taxonomy" id="16924"/>
    <lineage>
        <taxon>Eukaryota</taxon>
        <taxon>Viridiplantae</taxon>
        <taxon>Streptophyta</taxon>
        <taxon>Embryophyta</taxon>
        <taxon>Tracheophyta</taxon>
        <taxon>Spermatophyta</taxon>
        <taxon>Magnoliopsida</taxon>
        <taxon>eudicotyledons</taxon>
        <taxon>Gunneridae</taxon>
        <taxon>Pentapetalae</taxon>
        <taxon>asterids</taxon>
        <taxon>Cornales</taxon>
        <taxon>Nyssaceae</taxon>
        <taxon>Davidia</taxon>
    </lineage>
</organism>
<keyword evidence="4" id="KW-0862">Zinc</keyword>
<dbReference type="PANTHER" id="PTHR31251:SF220">
    <property type="entry name" value="SBP-TYPE DOMAIN-CONTAINING PROTEIN"/>
    <property type="match status" value="1"/>
</dbReference>
<keyword evidence="13" id="KW-0808">Transferase</keyword>
<dbReference type="EC" id="2.7.10.1" evidence="13"/>
<evidence type="ECO:0000256" key="5">
    <source>
        <dbReference type="ARBA" id="ARBA00023015"/>
    </source>
</evidence>
<dbReference type="Pfam" id="PF03110">
    <property type="entry name" value="SBP"/>
    <property type="match status" value="1"/>
</dbReference>
<evidence type="ECO:0000256" key="6">
    <source>
        <dbReference type="ARBA" id="ARBA00023125"/>
    </source>
</evidence>
<evidence type="ECO:0000256" key="9">
    <source>
        <dbReference type="ARBA" id="ARBA00056472"/>
    </source>
</evidence>
<keyword evidence="7" id="KW-0804">Transcription</keyword>
<keyword evidence="3 10" id="KW-0863">Zinc-finger</keyword>
<dbReference type="GO" id="GO:0003677">
    <property type="term" value="F:DNA binding"/>
    <property type="evidence" value="ECO:0007669"/>
    <property type="project" value="UniProtKB-KW"/>
</dbReference>
<evidence type="ECO:0000256" key="10">
    <source>
        <dbReference type="PROSITE-ProRule" id="PRU00470"/>
    </source>
</evidence>
<protein>
    <submittedName>
        <fullName evidence="13">Putative squamosa promoter-binding protein 1 isoform X2</fullName>
        <ecNumber evidence="13">2.7.10.1</ecNumber>
        <ecNumber evidence="13">2.7.11.1</ecNumber>
    </submittedName>
</protein>
<evidence type="ECO:0000256" key="2">
    <source>
        <dbReference type="ARBA" id="ARBA00022723"/>
    </source>
</evidence>
<proteinExistence type="predicted"/>
<comment type="subcellular location">
    <subcellularLocation>
        <location evidence="1">Nucleus</location>
    </subcellularLocation>
</comment>
<reference evidence="13" key="1">
    <citation type="submission" date="2019-08" db="EMBL/GenBank/DDBJ databases">
        <title>Reference gene set and small RNA set construction with multiple tissues from Davidia involucrata Baill.</title>
        <authorList>
            <person name="Yang H."/>
            <person name="Zhou C."/>
            <person name="Li G."/>
            <person name="Wang J."/>
            <person name="Gao P."/>
            <person name="Wang M."/>
            <person name="Wang R."/>
            <person name="Zhao Y."/>
        </authorList>
    </citation>
    <scope>NUCLEOTIDE SEQUENCE</scope>
    <source>
        <tissue evidence="13">Mixed with DoveR01_LX</tissue>
    </source>
</reference>
<keyword evidence="8" id="KW-0539">Nucleus</keyword>
<dbReference type="FunFam" id="4.10.1100.10:FF:000001">
    <property type="entry name" value="Squamosa promoter-binding-like protein 14"/>
    <property type="match status" value="1"/>
</dbReference>
<evidence type="ECO:0000256" key="4">
    <source>
        <dbReference type="ARBA" id="ARBA00022833"/>
    </source>
</evidence>
<evidence type="ECO:0000313" key="13">
    <source>
        <dbReference type="EMBL" id="MPA49342.1"/>
    </source>
</evidence>
<dbReference type="InterPro" id="IPR004333">
    <property type="entry name" value="SBP_dom"/>
</dbReference>
<dbReference type="EMBL" id="GHES01018783">
    <property type="protein sequence ID" value="MPA49342.1"/>
    <property type="molecule type" value="Transcribed_RNA"/>
</dbReference>
<keyword evidence="6" id="KW-0238">DNA-binding</keyword>
<keyword evidence="2" id="KW-0479">Metal-binding</keyword>
<comment type="function">
    <text evidence="9">Probable transcriptional factor. Binds to the promoter of the SQUAMOSA gene.</text>
</comment>
<feature type="region of interest" description="Disordered" evidence="11">
    <location>
        <begin position="44"/>
        <end position="94"/>
    </location>
</feature>
<dbReference type="EC" id="2.7.11.1" evidence="13"/>
<dbReference type="AlphaFoldDB" id="A0A5B6ZXS1"/>
<dbReference type="SUPFAM" id="SSF103612">
    <property type="entry name" value="SBT domain"/>
    <property type="match status" value="1"/>
</dbReference>
<evidence type="ECO:0000256" key="8">
    <source>
        <dbReference type="ARBA" id="ARBA00023242"/>
    </source>
</evidence>
<dbReference type="PANTHER" id="PTHR31251">
    <property type="entry name" value="SQUAMOSA PROMOTER-BINDING-LIKE PROTEIN 4"/>
    <property type="match status" value="1"/>
</dbReference>